<dbReference type="InterPro" id="IPR027268">
    <property type="entry name" value="Peptidase_M4/M1_CTD_sf"/>
</dbReference>
<feature type="transmembrane region" description="Helical" evidence="16">
    <location>
        <begin position="50"/>
        <end position="72"/>
    </location>
</feature>
<keyword evidence="8" id="KW-0645">Protease</keyword>
<comment type="subcellular location">
    <subcellularLocation>
        <location evidence="3">Cytoplasm</location>
    </subcellularLocation>
</comment>
<evidence type="ECO:0000256" key="15">
    <source>
        <dbReference type="SAM" id="MobiDB-lite"/>
    </source>
</evidence>
<reference evidence="18 19" key="1">
    <citation type="submission" date="2023-02" db="EMBL/GenBank/DDBJ databases">
        <authorList>
            <person name="Maleckis M."/>
        </authorList>
    </citation>
    <scope>NUCLEOTIDE SEQUENCE [LARGE SCALE GENOMIC DNA]</scope>
    <source>
        <strain evidence="18 19">P8-A2</strain>
    </source>
</reference>
<evidence type="ECO:0000259" key="17">
    <source>
        <dbReference type="Pfam" id="PF01433"/>
    </source>
</evidence>
<dbReference type="Proteomes" id="UP001257627">
    <property type="component" value="Unassembled WGS sequence"/>
</dbReference>
<comment type="catalytic activity">
    <reaction evidence="1">
        <text>Release of an N-terminal amino acid, Xaa-|-Yaa- from a peptide, amide or arylamide. Xaa is preferably Ala, but may be most amino acids including Pro (slow action). When a terminal hydrophobic residue is followed by a prolyl residue, the two may be released as an intact Xaa-Pro dipeptide.</text>
        <dbReference type="EC" id="3.4.11.2"/>
    </reaction>
</comment>
<evidence type="ECO:0000256" key="2">
    <source>
        <dbReference type="ARBA" id="ARBA00001947"/>
    </source>
</evidence>
<evidence type="ECO:0000256" key="3">
    <source>
        <dbReference type="ARBA" id="ARBA00004496"/>
    </source>
</evidence>
<keyword evidence="11" id="KW-0862">Zinc</keyword>
<evidence type="ECO:0000256" key="9">
    <source>
        <dbReference type="ARBA" id="ARBA00022723"/>
    </source>
</evidence>
<evidence type="ECO:0000256" key="12">
    <source>
        <dbReference type="ARBA" id="ARBA00023049"/>
    </source>
</evidence>
<feature type="region of interest" description="Disordered" evidence="15">
    <location>
        <begin position="76"/>
        <end position="117"/>
    </location>
</feature>
<evidence type="ECO:0000313" key="18">
    <source>
        <dbReference type="EMBL" id="MDU8994543.1"/>
    </source>
</evidence>
<keyword evidence="18" id="KW-0031">Aminopeptidase</keyword>
<keyword evidence="19" id="KW-1185">Reference proteome</keyword>
<evidence type="ECO:0000256" key="6">
    <source>
        <dbReference type="ARBA" id="ARBA00015611"/>
    </source>
</evidence>
<dbReference type="InterPro" id="IPR014782">
    <property type="entry name" value="Peptidase_M1_dom"/>
</dbReference>
<evidence type="ECO:0000313" key="19">
    <source>
        <dbReference type="Proteomes" id="UP001257627"/>
    </source>
</evidence>
<keyword evidence="16" id="KW-1133">Transmembrane helix</keyword>
<feature type="region of interest" description="Disordered" evidence="15">
    <location>
        <begin position="22"/>
        <end position="42"/>
    </location>
</feature>
<keyword evidence="12" id="KW-0482">Metalloprotease</keyword>
<dbReference type="InterPro" id="IPR034015">
    <property type="entry name" value="M1_LTA4H"/>
</dbReference>
<evidence type="ECO:0000256" key="7">
    <source>
        <dbReference type="ARBA" id="ARBA00022490"/>
    </source>
</evidence>
<dbReference type="PANTHER" id="PTHR45726:SF3">
    <property type="entry name" value="LEUKOTRIENE A-4 HYDROLASE"/>
    <property type="match status" value="1"/>
</dbReference>
<organism evidence="18 19">
    <name type="scientific">Streptomyces mirabilis</name>
    <dbReference type="NCBI Taxonomy" id="68239"/>
    <lineage>
        <taxon>Bacteria</taxon>
        <taxon>Bacillati</taxon>
        <taxon>Actinomycetota</taxon>
        <taxon>Actinomycetes</taxon>
        <taxon>Kitasatosporales</taxon>
        <taxon>Streptomycetaceae</taxon>
        <taxon>Streptomyces</taxon>
    </lineage>
</organism>
<sequence length="559" mass="60739">MEIHDPRQPNQFRGPRALRGLRGLRSLRGPHGLRRLPGLRDLPVPRSRRTALLLTLTGTVGIGGAVVLVGALPHGDHPSPARPGTLATTAPSSTTPSAGSPGAAPSPGAPGIGDPLLPLDGNGGYTVSRYTLAFDWRAPRTRFDASTTISASATQALSRFDLDFAGNSLHSVTVDDVPARTVRDGDELVVTPAKPIPQGGAFTVRVAYTADPTQRRHRGDAIGDYGWVPTPDGTVLYPQPDGAKMIFPTNDHPSLRASITFLITTPPGVSAVANGRLVERAPRPDGRVLWTYDSEQPVAAQLVQMAIGKFTFVESTGPHGLPVRDVVPGDLVTETKAYRSLTPEHLTWLEQRLGPYPFRRYGVLVGDTDLPVALETQSLSLVPKGNLQGGRVDAERDLVHELTHQWTGDSVAIRRWSDLWLSEGHARFYERLYSEAHGGDSIESAMRAAYEQHDQWRHDDGAPAEPRTEAALFKQVRYDGSALVLYALREKVGEGAFERIERSWVTKYQGRAAGTQDFVALASEVAGEDLKPFLTPWLFGDRTPPMPGHPDWQADPVQD</sequence>
<dbReference type="CDD" id="cd09603">
    <property type="entry name" value="M1_APN_like"/>
    <property type="match status" value="1"/>
</dbReference>
<protein>
    <recommendedName>
        <fullName evidence="6">Aminopeptidase N</fullName>
        <ecNumber evidence="5">3.4.11.2</ecNumber>
    </recommendedName>
    <alternativeName>
        <fullName evidence="13">Alanine aminopeptidase</fullName>
    </alternativeName>
    <alternativeName>
        <fullName evidence="14">Lysyl aminopeptidase</fullName>
    </alternativeName>
</protein>
<dbReference type="InterPro" id="IPR042097">
    <property type="entry name" value="Aminopeptidase_N-like_N_sf"/>
</dbReference>
<dbReference type="SUPFAM" id="SSF55486">
    <property type="entry name" value="Metalloproteases ('zincins'), catalytic domain"/>
    <property type="match status" value="1"/>
</dbReference>
<evidence type="ECO:0000256" key="11">
    <source>
        <dbReference type="ARBA" id="ARBA00022833"/>
    </source>
</evidence>
<feature type="compositionally biased region" description="Low complexity" evidence="15">
    <location>
        <begin position="83"/>
        <end position="106"/>
    </location>
</feature>
<dbReference type="EMBL" id="JARAKF010000001">
    <property type="protein sequence ID" value="MDU8994543.1"/>
    <property type="molecule type" value="Genomic_DNA"/>
</dbReference>
<dbReference type="PRINTS" id="PR00756">
    <property type="entry name" value="ALADIPTASE"/>
</dbReference>
<keyword evidence="7" id="KW-0963">Cytoplasm</keyword>
<keyword evidence="9" id="KW-0479">Metal-binding</keyword>
<name>A0ABU3UKT6_9ACTN</name>
<evidence type="ECO:0000256" key="8">
    <source>
        <dbReference type="ARBA" id="ARBA00022670"/>
    </source>
</evidence>
<keyword evidence="16" id="KW-0472">Membrane</keyword>
<dbReference type="Gene3D" id="1.10.390.10">
    <property type="entry name" value="Neutral Protease Domain 2"/>
    <property type="match status" value="1"/>
</dbReference>
<accession>A0ABU3UKT6</accession>
<comment type="similarity">
    <text evidence="4">Belongs to the peptidase M1 family.</text>
</comment>
<dbReference type="SUPFAM" id="SSF63737">
    <property type="entry name" value="Leukotriene A4 hydrolase N-terminal domain"/>
    <property type="match status" value="1"/>
</dbReference>
<dbReference type="EC" id="3.4.11.2" evidence="5"/>
<dbReference type="Gene3D" id="2.60.40.1730">
    <property type="entry name" value="tricorn interacting facor f3 domain"/>
    <property type="match status" value="1"/>
</dbReference>
<dbReference type="Pfam" id="PF01433">
    <property type="entry name" value="Peptidase_M1"/>
    <property type="match status" value="1"/>
</dbReference>
<evidence type="ECO:0000256" key="5">
    <source>
        <dbReference type="ARBA" id="ARBA00012564"/>
    </source>
</evidence>
<evidence type="ECO:0000256" key="14">
    <source>
        <dbReference type="ARBA" id="ARBA00031533"/>
    </source>
</evidence>
<dbReference type="PANTHER" id="PTHR45726">
    <property type="entry name" value="LEUKOTRIENE A-4 HYDROLASE"/>
    <property type="match status" value="1"/>
</dbReference>
<evidence type="ECO:0000256" key="16">
    <source>
        <dbReference type="SAM" id="Phobius"/>
    </source>
</evidence>
<keyword evidence="10" id="KW-0378">Hydrolase</keyword>
<proteinExistence type="inferred from homology"/>
<evidence type="ECO:0000256" key="10">
    <source>
        <dbReference type="ARBA" id="ARBA00022801"/>
    </source>
</evidence>
<evidence type="ECO:0000256" key="13">
    <source>
        <dbReference type="ARBA" id="ARBA00029811"/>
    </source>
</evidence>
<evidence type="ECO:0000256" key="1">
    <source>
        <dbReference type="ARBA" id="ARBA00000098"/>
    </source>
</evidence>
<keyword evidence="16" id="KW-0812">Transmembrane</keyword>
<comment type="caution">
    <text evidence="18">The sequence shown here is derived from an EMBL/GenBank/DDBJ whole genome shotgun (WGS) entry which is preliminary data.</text>
</comment>
<comment type="cofactor">
    <cofactor evidence="2">
        <name>Zn(2+)</name>
        <dbReference type="ChEBI" id="CHEBI:29105"/>
    </cofactor>
</comment>
<dbReference type="RefSeq" id="WP_316732944.1">
    <property type="nucleotide sequence ID" value="NZ_JARAKF010000001.1"/>
</dbReference>
<dbReference type="GO" id="GO:0004177">
    <property type="term" value="F:aminopeptidase activity"/>
    <property type="evidence" value="ECO:0007669"/>
    <property type="project" value="UniProtKB-KW"/>
</dbReference>
<dbReference type="InterPro" id="IPR001930">
    <property type="entry name" value="Peptidase_M1"/>
</dbReference>
<evidence type="ECO:0000256" key="4">
    <source>
        <dbReference type="ARBA" id="ARBA00010136"/>
    </source>
</evidence>
<feature type="domain" description="Peptidase M1 membrane alanine aminopeptidase" evidence="17">
    <location>
        <begin position="394"/>
        <end position="537"/>
    </location>
</feature>
<gene>
    <name evidence="18" type="ORF">PU648_19810</name>
</gene>